<keyword evidence="3" id="KW-1185">Reference proteome</keyword>
<evidence type="ECO:0008006" key="4">
    <source>
        <dbReference type="Google" id="ProtNLM"/>
    </source>
</evidence>
<evidence type="ECO:0000256" key="1">
    <source>
        <dbReference type="SAM" id="MobiDB-lite"/>
    </source>
</evidence>
<proteinExistence type="predicted"/>
<dbReference type="AlphaFoldDB" id="A0AAW1WHD9"/>
<dbReference type="SUPFAM" id="SSF52540">
    <property type="entry name" value="P-loop containing nucleoside triphosphate hydrolases"/>
    <property type="match status" value="1"/>
</dbReference>
<dbReference type="Gene3D" id="3.40.50.300">
    <property type="entry name" value="P-loop containing nucleotide triphosphate hydrolases"/>
    <property type="match status" value="1"/>
</dbReference>
<comment type="caution">
    <text evidence="2">The sequence shown here is derived from an EMBL/GenBank/DDBJ whole genome shotgun (WGS) entry which is preliminary data.</text>
</comment>
<evidence type="ECO:0000313" key="2">
    <source>
        <dbReference type="EMBL" id="KAK9923271.1"/>
    </source>
</evidence>
<name>A0AAW1WHD9_RUBAR</name>
<protein>
    <recommendedName>
        <fullName evidence="4">D-glycerate 3-kinase, chloroplastic</fullName>
    </recommendedName>
</protein>
<feature type="compositionally biased region" description="Basic and acidic residues" evidence="1">
    <location>
        <begin position="353"/>
        <end position="369"/>
    </location>
</feature>
<sequence>MTMAALNILSQPWPPLSFSNNKSYLIKCNTSIINNKLHSLPHSYRYSVLSSLYGTNRPNPSSKLSSIPTQLSKSGIFTAGSGCSWMEDNSIHHNNADGSKCGEGPMYSVFPTKAAEVSSVEDLYEFISSGPLMNKLGLAPESVTESIDKWLAYGLHLCRLFQLKELNLSVPQKVRIYHYYLPVFFWCEDQISQHRSLYKDGEDIPPLVIGFSAPQGCGKTTLVFALNYLFEVTGSKLSKEGMKIKLPRYDKSAYNGKGDRADPSTWPEVEGPLTAVLFEGWMLGFKPLPVEVVKAVDPQLEMIKDPSCVYEWRLQAEIAMREAGNPGMSDDELYSIYTSYNAYLPTLYSEGPRGSDPKAPHLVEIDEGRNPILGN</sequence>
<feature type="region of interest" description="Disordered" evidence="1">
    <location>
        <begin position="351"/>
        <end position="375"/>
    </location>
</feature>
<evidence type="ECO:0000313" key="3">
    <source>
        <dbReference type="Proteomes" id="UP001457282"/>
    </source>
</evidence>
<organism evidence="2 3">
    <name type="scientific">Rubus argutus</name>
    <name type="common">Southern blackberry</name>
    <dbReference type="NCBI Taxonomy" id="59490"/>
    <lineage>
        <taxon>Eukaryota</taxon>
        <taxon>Viridiplantae</taxon>
        <taxon>Streptophyta</taxon>
        <taxon>Embryophyta</taxon>
        <taxon>Tracheophyta</taxon>
        <taxon>Spermatophyta</taxon>
        <taxon>Magnoliopsida</taxon>
        <taxon>eudicotyledons</taxon>
        <taxon>Gunneridae</taxon>
        <taxon>Pentapetalae</taxon>
        <taxon>rosids</taxon>
        <taxon>fabids</taxon>
        <taxon>Rosales</taxon>
        <taxon>Rosaceae</taxon>
        <taxon>Rosoideae</taxon>
        <taxon>Rosoideae incertae sedis</taxon>
        <taxon>Rubus</taxon>
    </lineage>
</organism>
<dbReference type="EMBL" id="JBEDUW010000006">
    <property type="protein sequence ID" value="KAK9923271.1"/>
    <property type="molecule type" value="Genomic_DNA"/>
</dbReference>
<dbReference type="InterPro" id="IPR027417">
    <property type="entry name" value="P-loop_NTPase"/>
</dbReference>
<dbReference type="Proteomes" id="UP001457282">
    <property type="component" value="Unassembled WGS sequence"/>
</dbReference>
<accession>A0AAW1WHD9</accession>
<reference evidence="2 3" key="1">
    <citation type="journal article" date="2023" name="G3 (Bethesda)">
        <title>A chromosome-length genome assembly and annotation of blackberry (Rubus argutus, cv. 'Hillquist').</title>
        <authorList>
            <person name="Bruna T."/>
            <person name="Aryal R."/>
            <person name="Dudchenko O."/>
            <person name="Sargent D.J."/>
            <person name="Mead D."/>
            <person name="Buti M."/>
            <person name="Cavallini A."/>
            <person name="Hytonen T."/>
            <person name="Andres J."/>
            <person name="Pham M."/>
            <person name="Weisz D."/>
            <person name="Mascagni F."/>
            <person name="Usai G."/>
            <person name="Natali L."/>
            <person name="Bassil N."/>
            <person name="Fernandez G.E."/>
            <person name="Lomsadze A."/>
            <person name="Armour M."/>
            <person name="Olukolu B."/>
            <person name="Poorten T."/>
            <person name="Britton C."/>
            <person name="Davik J."/>
            <person name="Ashrafi H."/>
            <person name="Aiden E.L."/>
            <person name="Borodovsky M."/>
            <person name="Worthington M."/>
        </authorList>
    </citation>
    <scope>NUCLEOTIDE SEQUENCE [LARGE SCALE GENOMIC DNA]</scope>
    <source>
        <strain evidence="2">PI 553951</strain>
    </source>
</reference>
<gene>
    <name evidence="2" type="ORF">M0R45_031700</name>
</gene>